<dbReference type="EMBL" id="CP113088">
    <property type="protein sequence ID" value="WAC01499.1"/>
    <property type="molecule type" value="Genomic_DNA"/>
</dbReference>
<proteinExistence type="predicted"/>
<dbReference type="KEGG" id="lnu:N7U66_16040"/>
<keyword evidence="2" id="KW-1185">Reference proteome</keyword>
<sequence>MNSDAKPTINFYDVGIPGYKGKPKTKSERQLQTAGDFKPIMLLGLLAGSMPFDPLLNAIYW</sequence>
<name>A0A9E8MWD6_9FLAO</name>
<reference evidence="1" key="1">
    <citation type="submission" date="2022-11" db="EMBL/GenBank/DDBJ databases">
        <title>Lacinutrix neustonica HL-RS19T sp. nov., isolated from the surface microlayer sample of brackish Lake Shihwa.</title>
        <authorList>
            <person name="Choi J.Y."/>
            <person name="Hwang C.Y."/>
        </authorList>
    </citation>
    <scope>NUCLEOTIDE SEQUENCE</scope>
    <source>
        <strain evidence="1">HL-RS19</strain>
    </source>
</reference>
<dbReference type="AlphaFoldDB" id="A0A9E8MWD6"/>
<dbReference type="Proteomes" id="UP001164705">
    <property type="component" value="Chromosome"/>
</dbReference>
<accession>A0A9E8MWD6</accession>
<organism evidence="1 2">
    <name type="scientific">Lacinutrix neustonica</name>
    <dbReference type="NCBI Taxonomy" id="2980107"/>
    <lineage>
        <taxon>Bacteria</taxon>
        <taxon>Pseudomonadati</taxon>
        <taxon>Bacteroidota</taxon>
        <taxon>Flavobacteriia</taxon>
        <taxon>Flavobacteriales</taxon>
        <taxon>Flavobacteriaceae</taxon>
        <taxon>Lacinutrix</taxon>
    </lineage>
</organism>
<evidence type="ECO:0000313" key="2">
    <source>
        <dbReference type="Proteomes" id="UP001164705"/>
    </source>
</evidence>
<gene>
    <name evidence="1" type="ORF">N7U66_16040</name>
</gene>
<dbReference type="RefSeq" id="WP_267676112.1">
    <property type="nucleotide sequence ID" value="NZ_CP113088.1"/>
</dbReference>
<evidence type="ECO:0000313" key="1">
    <source>
        <dbReference type="EMBL" id="WAC01499.1"/>
    </source>
</evidence>
<protein>
    <submittedName>
        <fullName evidence="1">Uncharacterized protein</fullName>
    </submittedName>
</protein>